<evidence type="ECO:0000256" key="1">
    <source>
        <dbReference type="SAM" id="MobiDB-lite"/>
    </source>
</evidence>
<feature type="region of interest" description="Disordered" evidence="1">
    <location>
        <begin position="39"/>
        <end position="70"/>
    </location>
</feature>
<protein>
    <submittedName>
        <fullName evidence="2">Uncharacterized protein</fullName>
    </submittedName>
</protein>
<dbReference type="EMBL" id="JRFJ01000002">
    <property type="protein sequence ID" value="KHJ54768.1"/>
    <property type="molecule type" value="Genomic_DNA"/>
</dbReference>
<gene>
    <name evidence="2" type="ORF">LA66_09315</name>
</gene>
<name>A0A0B1Q1W8_9HYPH</name>
<dbReference type="AlphaFoldDB" id="A0A0B1Q1W8"/>
<accession>A0A0B1Q1W8</accession>
<sequence length="131" mass="14080">MVRSPGSRCGLYVSGWPNVHLAGSDEPYRRLFASFASFPEENSKDRPPAFRASIWGRDGADGGGDTGGINRPIDDTYATFNAFMNRNAETTSKGFAAITSAIAGLDTRLAVLAQKFESIGKSVESGRRNSQ</sequence>
<proteinExistence type="predicted"/>
<evidence type="ECO:0000313" key="3">
    <source>
        <dbReference type="Proteomes" id="UP000030826"/>
    </source>
</evidence>
<evidence type="ECO:0000313" key="2">
    <source>
        <dbReference type="EMBL" id="KHJ54768.1"/>
    </source>
</evidence>
<dbReference type="Proteomes" id="UP000030826">
    <property type="component" value="Unassembled WGS sequence"/>
</dbReference>
<comment type="caution">
    <text evidence="2">The sequence shown here is derived from an EMBL/GenBank/DDBJ whole genome shotgun (WGS) entry which is preliminary data.</text>
</comment>
<reference evidence="2 3" key="1">
    <citation type="submission" date="2014-09" db="EMBL/GenBank/DDBJ databases">
        <title>Isolation and characterization of Aurantimonas altamirensis ON-56566 from clinical sample following a dog bite.</title>
        <authorList>
            <person name="Eshaghi A."/>
            <person name="Li A."/>
            <person name="Shahinas D."/>
            <person name="Bahn P."/>
            <person name="Kus J.V."/>
            <person name="Patel S.N."/>
        </authorList>
    </citation>
    <scope>NUCLEOTIDE SEQUENCE [LARGE SCALE GENOMIC DNA]</scope>
    <source>
        <strain evidence="2 3">ON-56566</strain>
    </source>
</reference>
<organism evidence="2 3">
    <name type="scientific">Aureimonas altamirensis</name>
    <dbReference type="NCBI Taxonomy" id="370622"/>
    <lineage>
        <taxon>Bacteria</taxon>
        <taxon>Pseudomonadati</taxon>
        <taxon>Pseudomonadota</taxon>
        <taxon>Alphaproteobacteria</taxon>
        <taxon>Hyphomicrobiales</taxon>
        <taxon>Aurantimonadaceae</taxon>
        <taxon>Aureimonas</taxon>
    </lineage>
</organism>